<evidence type="ECO:0000313" key="3">
    <source>
        <dbReference type="Proteomes" id="UP000230790"/>
    </source>
</evidence>
<feature type="region of interest" description="Disordered" evidence="1">
    <location>
        <begin position="184"/>
        <end position="205"/>
    </location>
</feature>
<proteinExistence type="predicted"/>
<name>A0A2M8QFV0_9CHLR</name>
<comment type="caution">
    <text evidence="2">The sequence shown here is derived from an EMBL/GenBank/DDBJ whole genome shotgun (WGS) entry which is preliminary data.</text>
</comment>
<dbReference type="EMBL" id="PGTN01000008">
    <property type="protein sequence ID" value="PJF48669.1"/>
    <property type="molecule type" value="Genomic_DNA"/>
</dbReference>
<sequence length="205" mass="22510">MDNRAGDDDMNAMTPPPASREELVAALHARGLCYLAPTPRGDERPLDDDELIAGLAASPDARLRFALAALLLAHPALAERAAALVQGQASFALDDAARAEIRKQYLAAMYLQRMWRTRLRMHFGETPLIQERFAREMGLPPADAMFGELGLRALTERSAYNDWSSYEQVVDLLCEQPCATPDFSLPTPHTAPAHRESGVGSNTPR</sequence>
<dbReference type="AlphaFoldDB" id="A0A2M8QFV0"/>
<evidence type="ECO:0000313" key="2">
    <source>
        <dbReference type="EMBL" id="PJF48669.1"/>
    </source>
</evidence>
<reference evidence="2 3" key="1">
    <citation type="submission" date="2017-11" db="EMBL/GenBank/DDBJ databases">
        <title>Evolution of Phototrophy in the Chloroflexi Phylum Driven by Horizontal Gene Transfer.</title>
        <authorList>
            <person name="Ward L.M."/>
            <person name="Hemp J."/>
            <person name="Shih P.M."/>
            <person name="Mcglynn S.E."/>
            <person name="Fischer W."/>
        </authorList>
    </citation>
    <scope>NUCLEOTIDE SEQUENCE [LARGE SCALE GENOMIC DNA]</scope>
    <source>
        <strain evidence="2">JP3_7</strain>
    </source>
</reference>
<evidence type="ECO:0000256" key="1">
    <source>
        <dbReference type="SAM" id="MobiDB-lite"/>
    </source>
</evidence>
<gene>
    <name evidence="2" type="ORF">CUN48_02110</name>
</gene>
<organism evidence="2 3">
    <name type="scientific">Candidatus Thermofonsia Clade 3 bacterium</name>
    <dbReference type="NCBI Taxonomy" id="2364212"/>
    <lineage>
        <taxon>Bacteria</taxon>
        <taxon>Bacillati</taxon>
        <taxon>Chloroflexota</taxon>
        <taxon>Candidatus Thermofontia</taxon>
        <taxon>Candidatus Thermofonsia Clade 3</taxon>
    </lineage>
</organism>
<accession>A0A2M8QFV0</accession>
<dbReference type="Proteomes" id="UP000230790">
    <property type="component" value="Unassembled WGS sequence"/>
</dbReference>
<protein>
    <submittedName>
        <fullName evidence="2">Uncharacterized protein</fullName>
    </submittedName>
</protein>